<dbReference type="InterPro" id="IPR003441">
    <property type="entry name" value="NAC-dom"/>
</dbReference>
<feature type="compositionally biased region" description="Acidic residues" evidence="5">
    <location>
        <begin position="207"/>
        <end position="216"/>
    </location>
</feature>
<dbReference type="GO" id="GO:0003677">
    <property type="term" value="F:DNA binding"/>
    <property type="evidence" value="ECO:0007669"/>
    <property type="project" value="UniProtKB-KW"/>
</dbReference>
<evidence type="ECO:0000256" key="3">
    <source>
        <dbReference type="ARBA" id="ARBA00023163"/>
    </source>
</evidence>
<dbReference type="PANTHER" id="PTHR31744:SF74">
    <property type="entry name" value="OS08G0433500 PROTEIN"/>
    <property type="match status" value="1"/>
</dbReference>
<evidence type="ECO:0000313" key="8">
    <source>
        <dbReference type="Proteomes" id="UP000807115"/>
    </source>
</evidence>
<feature type="region of interest" description="Disordered" evidence="5">
    <location>
        <begin position="194"/>
        <end position="252"/>
    </location>
</feature>
<accession>A0A921QK44</accession>
<keyword evidence="2" id="KW-0238">DNA-binding</keyword>
<evidence type="ECO:0000256" key="2">
    <source>
        <dbReference type="ARBA" id="ARBA00023125"/>
    </source>
</evidence>
<dbReference type="Pfam" id="PF02365">
    <property type="entry name" value="NAM"/>
    <property type="match status" value="1"/>
</dbReference>
<organism evidence="7 8">
    <name type="scientific">Sorghum bicolor</name>
    <name type="common">Sorghum</name>
    <name type="synonym">Sorghum vulgare</name>
    <dbReference type="NCBI Taxonomy" id="4558"/>
    <lineage>
        <taxon>Eukaryota</taxon>
        <taxon>Viridiplantae</taxon>
        <taxon>Streptophyta</taxon>
        <taxon>Embryophyta</taxon>
        <taxon>Tracheophyta</taxon>
        <taxon>Spermatophyta</taxon>
        <taxon>Magnoliopsida</taxon>
        <taxon>Liliopsida</taxon>
        <taxon>Poales</taxon>
        <taxon>Poaceae</taxon>
        <taxon>PACMAD clade</taxon>
        <taxon>Panicoideae</taxon>
        <taxon>Andropogonodae</taxon>
        <taxon>Andropogoneae</taxon>
        <taxon>Sorghinae</taxon>
        <taxon>Sorghum</taxon>
    </lineage>
</organism>
<evidence type="ECO:0000259" key="6">
    <source>
        <dbReference type="PROSITE" id="PS51005"/>
    </source>
</evidence>
<dbReference type="AlphaFoldDB" id="A0A921QK44"/>
<evidence type="ECO:0000256" key="4">
    <source>
        <dbReference type="ARBA" id="ARBA00023242"/>
    </source>
</evidence>
<feature type="compositionally biased region" description="Polar residues" evidence="5">
    <location>
        <begin position="228"/>
        <end position="243"/>
    </location>
</feature>
<proteinExistence type="predicted"/>
<sequence length="366" mass="40844">MMRGVEQQQRIEELALPPGFRFFPTDEELITCYLARKAMDASFTTAAIRDVDLYKTEPWDLPCEQQAAAGGDLQEGYFFCMRGSKSPSGVRARRATQLGYWKSTGKDKAVHSRSGRLVVGTRKTLVFYRGRAPRGEKTDWVMHEYAMGERRSSALLRGAQSEWVICRVFTRKHHPMTSDDRKLETEELAVVQGHHSPGHHHPLAAMEGDDGFDSEQEAAAPPAVVAETQHTAAGSHLGSTQSMEGDHQQQHRQMAHDELLTTTMHHHGSSSCVVSPCSCWLNQHDDHHQLVGLGGAHCSALLPIMQMQSVVDDADYYLPELLEYGGPLDTGGGEEDRRRRAETNFTSVIGSSDDLDGLYWYWDSGF</sequence>
<feature type="compositionally biased region" description="Low complexity" evidence="5">
    <location>
        <begin position="217"/>
        <end position="227"/>
    </location>
</feature>
<keyword evidence="4" id="KW-0539">Nucleus</keyword>
<feature type="domain" description="NAC" evidence="6">
    <location>
        <begin position="16"/>
        <end position="171"/>
    </location>
</feature>
<dbReference type="EMBL" id="CM027686">
    <property type="protein sequence ID" value="KAG0523709.1"/>
    <property type="molecule type" value="Genomic_DNA"/>
</dbReference>
<dbReference type="PROSITE" id="PS51005">
    <property type="entry name" value="NAC"/>
    <property type="match status" value="1"/>
</dbReference>
<dbReference type="GO" id="GO:0006355">
    <property type="term" value="P:regulation of DNA-templated transcription"/>
    <property type="evidence" value="ECO:0007669"/>
    <property type="project" value="InterPro"/>
</dbReference>
<gene>
    <name evidence="7" type="ORF">BDA96_07G146100</name>
</gene>
<keyword evidence="1" id="KW-0805">Transcription regulation</keyword>
<name>A0A921QK44_SORBI</name>
<dbReference type="Proteomes" id="UP000807115">
    <property type="component" value="Chromosome 7"/>
</dbReference>
<evidence type="ECO:0000313" key="7">
    <source>
        <dbReference type="EMBL" id="KAG0523709.1"/>
    </source>
</evidence>
<reference evidence="7" key="1">
    <citation type="journal article" date="2019" name="BMC Genomics">
        <title>A new reference genome for Sorghum bicolor reveals high levels of sequence similarity between sweet and grain genotypes: implications for the genetics of sugar metabolism.</title>
        <authorList>
            <person name="Cooper E.A."/>
            <person name="Brenton Z.W."/>
            <person name="Flinn B.S."/>
            <person name="Jenkins J."/>
            <person name="Shu S."/>
            <person name="Flowers D."/>
            <person name="Luo F."/>
            <person name="Wang Y."/>
            <person name="Xia P."/>
            <person name="Barry K."/>
            <person name="Daum C."/>
            <person name="Lipzen A."/>
            <person name="Yoshinaga Y."/>
            <person name="Schmutz J."/>
            <person name="Saski C."/>
            <person name="Vermerris W."/>
            <person name="Kresovich S."/>
        </authorList>
    </citation>
    <scope>NUCLEOTIDE SEQUENCE</scope>
</reference>
<keyword evidence="3" id="KW-0804">Transcription</keyword>
<evidence type="ECO:0000256" key="5">
    <source>
        <dbReference type="SAM" id="MobiDB-lite"/>
    </source>
</evidence>
<protein>
    <recommendedName>
        <fullName evidence="6">NAC domain-containing protein</fullName>
    </recommendedName>
</protein>
<dbReference type="InterPro" id="IPR036093">
    <property type="entry name" value="NAC_dom_sf"/>
</dbReference>
<reference evidence="7" key="2">
    <citation type="submission" date="2020-10" db="EMBL/GenBank/DDBJ databases">
        <authorList>
            <person name="Cooper E.A."/>
            <person name="Brenton Z.W."/>
            <person name="Flinn B.S."/>
            <person name="Jenkins J."/>
            <person name="Shu S."/>
            <person name="Flowers D."/>
            <person name="Luo F."/>
            <person name="Wang Y."/>
            <person name="Xia P."/>
            <person name="Barry K."/>
            <person name="Daum C."/>
            <person name="Lipzen A."/>
            <person name="Yoshinaga Y."/>
            <person name="Schmutz J."/>
            <person name="Saski C."/>
            <person name="Vermerris W."/>
            <person name="Kresovich S."/>
        </authorList>
    </citation>
    <scope>NUCLEOTIDE SEQUENCE</scope>
</reference>
<dbReference type="PANTHER" id="PTHR31744">
    <property type="entry name" value="PROTEIN CUP-SHAPED COTYLEDON 2-RELATED"/>
    <property type="match status" value="1"/>
</dbReference>
<dbReference type="Gene3D" id="2.170.150.80">
    <property type="entry name" value="NAC domain"/>
    <property type="match status" value="1"/>
</dbReference>
<dbReference type="SUPFAM" id="SSF101941">
    <property type="entry name" value="NAC domain"/>
    <property type="match status" value="1"/>
</dbReference>
<evidence type="ECO:0000256" key="1">
    <source>
        <dbReference type="ARBA" id="ARBA00023015"/>
    </source>
</evidence>
<comment type="caution">
    <text evidence="7">The sequence shown here is derived from an EMBL/GenBank/DDBJ whole genome shotgun (WGS) entry which is preliminary data.</text>
</comment>